<dbReference type="OMA" id="CNFFMEA"/>
<reference evidence="2" key="2">
    <citation type="submission" date="2025-08" db="UniProtKB">
        <authorList>
            <consortium name="Ensembl"/>
        </authorList>
    </citation>
    <scope>IDENTIFICATION</scope>
</reference>
<dbReference type="Gene3D" id="1.10.287.370">
    <property type="match status" value="1"/>
</dbReference>
<dbReference type="GO" id="GO:0016592">
    <property type="term" value="C:mediator complex"/>
    <property type="evidence" value="ECO:0007669"/>
    <property type="project" value="TreeGrafter"/>
</dbReference>
<dbReference type="SUPFAM" id="SSF46579">
    <property type="entry name" value="Prefoldin"/>
    <property type="match status" value="1"/>
</dbReference>
<dbReference type="NCBIfam" id="TIGR00293">
    <property type="entry name" value="prefoldin subunit alpha"/>
    <property type="match status" value="1"/>
</dbReference>
<evidence type="ECO:0000256" key="1">
    <source>
        <dbReference type="ARBA" id="ARBA00007666"/>
    </source>
</evidence>
<name>A0A670KKK8_PODMU</name>
<dbReference type="AlphaFoldDB" id="A0A670KKK8"/>
<dbReference type="GO" id="GO:0000122">
    <property type="term" value="P:negative regulation of transcription by RNA polymerase II"/>
    <property type="evidence" value="ECO:0007669"/>
    <property type="project" value="Ensembl"/>
</dbReference>
<comment type="similarity">
    <text evidence="1">Belongs to the UXT family.</text>
</comment>
<dbReference type="GO" id="GO:0005737">
    <property type="term" value="C:cytoplasm"/>
    <property type="evidence" value="ECO:0007669"/>
    <property type="project" value="Ensembl"/>
</dbReference>
<gene>
    <name evidence="2" type="primary">UXT</name>
</gene>
<dbReference type="CDD" id="cd23158">
    <property type="entry name" value="Prefoldin_UXT"/>
    <property type="match status" value="1"/>
</dbReference>
<dbReference type="GO" id="GO:0045944">
    <property type="term" value="P:positive regulation of transcription by RNA polymerase II"/>
    <property type="evidence" value="ECO:0007669"/>
    <property type="project" value="TreeGrafter"/>
</dbReference>
<keyword evidence="3" id="KW-1185">Reference proteome</keyword>
<dbReference type="GeneTree" id="ENSGT00390000018078"/>
<dbReference type="PANTHER" id="PTHR13345:SF9">
    <property type="entry name" value="PROTEIN UXT"/>
    <property type="match status" value="1"/>
</dbReference>
<reference evidence="2" key="3">
    <citation type="submission" date="2025-09" db="UniProtKB">
        <authorList>
            <consortium name="Ensembl"/>
        </authorList>
    </citation>
    <scope>IDENTIFICATION</scope>
</reference>
<dbReference type="GO" id="GO:0048487">
    <property type="term" value="F:beta-tubulin binding"/>
    <property type="evidence" value="ECO:0007669"/>
    <property type="project" value="Ensembl"/>
</dbReference>
<dbReference type="Ensembl" id="ENSPMRT00000039051.1">
    <property type="protein sequence ID" value="ENSPMRP00000036875.1"/>
    <property type="gene ID" value="ENSPMRG00000023758.1"/>
</dbReference>
<dbReference type="InterPro" id="IPR004127">
    <property type="entry name" value="Prefoldin_subunit_alpha"/>
</dbReference>
<dbReference type="PRINTS" id="PR01502">
    <property type="entry name" value="UXTPROTEIN"/>
</dbReference>
<evidence type="ECO:0000313" key="2">
    <source>
        <dbReference type="Ensembl" id="ENSPMRP00000036875.1"/>
    </source>
</evidence>
<dbReference type="GO" id="GO:0005813">
    <property type="term" value="C:centrosome"/>
    <property type="evidence" value="ECO:0007669"/>
    <property type="project" value="Ensembl"/>
</dbReference>
<dbReference type="GO" id="GO:0003714">
    <property type="term" value="F:transcription corepressor activity"/>
    <property type="evidence" value="ECO:0007669"/>
    <property type="project" value="Ensembl"/>
</dbReference>
<dbReference type="PANTHER" id="PTHR13345">
    <property type="entry name" value="MEDIATOR OF RNA POLYMERASE II TRANSCRIPTION SUBUNIT 10"/>
    <property type="match status" value="1"/>
</dbReference>
<dbReference type="GO" id="GO:1990062">
    <property type="term" value="C:RPAP3/R2TP/prefoldin-like complex"/>
    <property type="evidence" value="ECO:0007669"/>
    <property type="project" value="Ensembl"/>
</dbReference>
<proteinExistence type="inferred from homology"/>
<dbReference type="InterPro" id="IPR003994">
    <property type="entry name" value="UXT"/>
</dbReference>
<dbReference type="GO" id="GO:0007098">
    <property type="term" value="P:centrosome cycle"/>
    <property type="evidence" value="ECO:0007669"/>
    <property type="project" value="Ensembl"/>
</dbReference>
<dbReference type="Pfam" id="PF02996">
    <property type="entry name" value="Prefoldin"/>
    <property type="match status" value="1"/>
</dbReference>
<accession>A0A670KKK8</accession>
<dbReference type="Proteomes" id="UP000472272">
    <property type="component" value="Chromosome 17"/>
</dbReference>
<reference evidence="2 3" key="1">
    <citation type="journal article" date="2019" name="Proc. Natl. Acad. Sci. U.S.A.">
        <title>Regulatory changes in pterin and carotenoid genes underlie balanced color polymorphisms in the wall lizard.</title>
        <authorList>
            <person name="Andrade P."/>
            <person name="Pinho C."/>
            <person name="Perez I de Lanuza G."/>
            <person name="Afonso S."/>
            <person name="Brejcha J."/>
            <person name="Rubin C.J."/>
            <person name="Wallerman O."/>
            <person name="Pereira P."/>
            <person name="Sabatino S.J."/>
            <person name="Bellati A."/>
            <person name="Pellitteri-Rosa D."/>
            <person name="Bosakova Z."/>
            <person name="Bunikis I."/>
            <person name="Carretero M.A."/>
            <person name="Feiner N."/>
            <person name="Marsik P."/>
            <person name="Pauperio F."/>
            <person name="Salvi D."/>
            <person name="Soler L."/>
            <person name="While G.M."/>
            <person name="Uller T."/>
            <person name="Font E."/>
            <person name="Andersson L."/>
            <person name="Carneiro M."/>
        </authorList>
    </citation>
    <scope>NUCLEOTIDE SEQUENCE</scope>
</reference>
<sequence length="186" mass="20948">MAGMPGERQVQEKVLQYEAFVSEVLQRDLRKVLEQRDQVYEKMAQYLQLKNIIERLQETGSQELTTQVDLGCNFYVNAEVPDASTIFVALGYGFFVELTLPEALAFIEKKNKLLTELSEALTKDSAKIKANIRMVLEVMMGVPCSKQTDSYWAGIQQGKEESSRKLWPAFPWSAAYGVGSMFTSGA</sequence>
<dbReference type="GO" id="GO:0003682">
    <property type="term" value="F:chromatin binding"/>
    <property type="evidence" value="ECO:0007669"/>
    <property type="project" value="Ensembl"/>
</dbReference>
<dbReference type="InterPro" id="IPR009053">
    <property type="entry name" value="Prefoldin"/>
</dbReference>
<evidence type="ECO:0000313" key="3">
    <source>
        <dbReference type="Proteomes" id="UP000472272"/>
    </source>
</evidence>
<protein>
    <submittedName>
        <fullName evidence="2">Ubiquitously expressed prefoldin like chaperone</fullName>
    </submittedName>
</protein>
<organism evidence="2 3">
    <name type="scientific">Podarcis muralis</name>
    <name type="common">Wall lizard</name>
    <name type="synonym">Lacerta muralis</name>
    <dbReference type="NCBI Taxonomy" id="64176"/>
    <lineage>
        <taxon>Eukaryota</taxon>
        <taxon>Metazoa</taxon>
        <taxon>Chordata</taxon>
        <taxon>Craniata</taxon>
        <taxon>Vertebrata</taxon>
        <taxon>Euteleostomi</taxon>
        <taxon>Lepidosauria</taxon>
        <taxon>Squamata</taxon>
        <taxon>Bifurcata</taxon>
        <taxon>Unidentata</taxon>
        <taxon>Episquamata</taxon>
        <taxon>Laterata</taxon>
        <taxon>Lacertibaenia</taxon>
        <taxon>Lacertidae</taxon>
        <taxon>Podarcis</taxon>
    </lineage>
</organism>